<proteinExistence type="inferred from homology"/>
<dbReference type="FunFam" id="3.40.120.10:FF:000001">
    <property type="entry name" value="Phosphoglucosamine mutase"/>
    <property type="match status" value="1"/>
</dbReference>
<feature type="domain" description="Alpha-D-phosphohexomutase alpha/beta/alpha" evidence="10">
    <location>
        <begin position="3"/>
        <end position="136"/>
    </location>
</feature>
<evidence type="ECO:0000259" key="9">
    <source>
        <dbReference type="Pfam" id="PF00408"/>
    </source>
</evidence>
<dbReference type="OrthoDB" id="9803322at2"/>
<dbReference type="PROSITE" id="PS00710">
    <property type="entry name" value="PGM_PMM"/>
    <property type="match status" value="1"/>
</dbReference>
<comment type="similarity">
    <text evidence="1 6 7">Belongs to the phosphohexose mutase family.</text>
</comment>
<dbReference type="InterPro" id="IPR006352">
    <property type="entry name" value="GlmM_bact"/>
</dbReference>
<dbReference type="SUPFAM" id="SSF55957">
    <property type="entry name" value="Phosphoglucomutase, C-terminal domain"/>
    <property type="match status" value="1"/>
</dbReference>
<dbReference type="RefSeq" id="WP_085618394.1">
    <property type="nucleotide sequence ID" value="NZ_CAXBPE010000014.1"/>
</dbReference>
<dbReference type="InterPro" id="IPR005841">
    <property type="entry name" value="Alpha-D-phosphohexomutase_SF"/>
</dbReference>
<dbReference type="PANTHER" id="PTHR42946">
    <property type="entry name" value="PHOSPHOHEXOSE MUTASE"/>
    <property type="match status" value="1"/>
</dbReference>
<dbReference type="InterPro" id="IPR016066">
    <property type="entry name" value="A-D-PHexomutase_CS"/>
</dbReference>
<keyword evidence="14" id="KW-1185">Reference proteome</keyword>
<dbReference type="GO" id="GO:0004615">
    <property type="term" value="F:phosphomannomutase activity"/>
    <property type="evidence" value="ECO:0007669"/>
    <property type="project" value="TreeGrafter"/>
</dbReference>
<feature type="binding site" evidence="6">
    <location>
        <position position="247"/>
    </location>
    <ligand>
        <name>Mg(2+)</name>
        <dbReference type="ChEBI" id="CHEBI:18420"/>
    </ligand>
</feature>
<accession>A0A1Y2LB74</accession>
<dbReference type="GO" id="GO:0000287">
    <property type="term" value="F:magnesium ion binding"/>
    <property type="evidence" value="ECO:0007669"/>
    <property type="project" value="UniProtKB-UniRule"/>
</dbReference>
<dbReference type="NCBIfam" id="NF008139">
    <property type="entry name" value="PRK10887.1"/>
    <property type="match status" value="1"/>
</dbReference>
<evidence type="ECO:0000256" key="8">
    <source>
        <dbReference type="RuleBase" id="RU004327"/>
    </source>
</evidence>
<sequence>MSRKYFGTDGIRGTANTAPMTAEIALKVGMAAGHYFTRGDHRHRVVIGKDTRLSGYMLEPALVAGFTSMGMDVMLVGPMPTPAVAMLTKSMRADIGVMISASHNPYQDNGIKLFGPDGFKLSDDVELEIEVMMESDMSALLVSADKLGRAQRIDDAPGRYIEAVKSSLPSSVTLEGLKIVLDCANGAAYSVAPKVLRELGADVIEIGTKPNGLNINAECGSTHTKTMCDRVLAEMADVGIALDGDADRVQMCDEKGQLIDGDQLMGLVTTHWKRTGQLRGNALVATVMSNLGLERYLESNGLRLIRTKVGDRYVVEQMRALGCNVGGEQSGHIVLSDFASTGDGLLASLQVLAVLADRDGPVSEMSRVFEPLPQILKNVRYAVGSDPLSHSSVVDAISRAERAFNGDGRVLIRKSGTEPLIRVMAEGDDAIKVEQIVDRIVAEIIAVAG</sequence>
<evidence type="ECO:0000256" key="4">
    <source>
        <dbReference type="ARBA" id="ARBA00022842"/>
    </source>
</evidence>
<evidence type="ECO:0000259" key="11">
    <source>
        <dbReference type="Pfam" id="PF02879"/>
    </source>
</evidence>
<dbReference type="GO" id="GO:0005975">
    <property type="term" value="P:carbohydrate metabolic process"/>
    <property type="evidence" value="ECO:0007669"/>
    <property type="project" value="InterPro"/>
</dbReference>
<dbReference type="InterPro" id="IPR005844">
    <property type="entry name" value="A-D-PHexomutase_a/b/a-I"/>
</dbReference>
<comment type="caution">
    <text evidence="13">The sequence shown here is derived from an EMBL/GenBank/DDBJ whole genome shotgun (WGS) entry which is preliminary data.</text>
</comment>
<dbReference type="Pfam" id="PF02880">
    <property type="entry name" value="PGM_PMM_III"/>
    <property type="match status" value="1"/>
</dbReference>
<dbReference type="CDD" id="cd05802">
    <property type="entry name" value="GlmM"/>
    <property type="match status" value="1"/>
</dbReference>
<evidence type="ECO:0000256" key="5">
    <source>
        <dbReference type="ARBA" id="ARBA00023235"/>
    </source>
</evidence>
<feature type="active site" description="Phosphoserine intermediate" evidence="6">
    <location>
        <position position="102"/>
    </location>
</feature>
<dbReference type="InterPro" id="IPR016055">
    <property type="entry name" value="A-D-PHexomutase_a/b/a-I/II/III"/>
</dbReference>
<keyword evidence="4 6" id="KW-0460">Magnesium</keyword>
<evidence type="ECO:0000313" key="13">
    <source>
        <dbReference type="EMBL" id="OSQ47938.1"/>
    </source>
</evidence>
<evidence type="ECO:0000259" key="12">
    <source>
        <dbReference type="Pfam" id="PF02880"/>
    </source>
</evidence>
<evidence type="ECO:0000259" key="10">
    <source>
        <dbReference type="Pfam" id="PF02878"/>
    </source>
</evidence>
<dbReference type="InterPro" id="IPR005843">
    <property type="entry name" value="A-D-PHexomutase_C"/>
</dbReference>
<dbReference type="GO" id="GO:0005829">
    <property type="term" value="C:cytosol"/>
    <property type="evidence" value="ECO:0007669"/>
    <property type="project" value="TreeGrafter"/>
</dbReference>
<dbReference type="Pfam" id="PF02878">
    <property type="entry name" value="PGM_PMM_I"/>
    <property type="match status" value="1"/>
</dbReference>
<feature type="binding site" evidence="6">
    <location>
        <position position="243"/>
    </location>
    <ligand>
        <name>Mg(2+)</name>
        <dbReference type="ChEBI" id="CHEBI:18420"/>
    </ligand>
</feature>
<dbReference type="Gene3D" id="3.40.120.10">
    <property type="entry name" value="Alpha-D-Glucose-1,6-Bisphosphate, subunit A, domain 3"/>
    <property type="match status" value="3"/>
</dbReference>
<dbReference type="InterPro" id="IPR005845">
    <property type="entry name" value="A-D-PHexomutase_a/b/a-II"/>
</dbReference>
<dbReference type="Gene3D" id="3.30.310.50">
    <property type="entry name" value="Alpha-D-phosphohexomutase, C-terminal domain"/>
    <property type="match status" value="1"/>
</dbReference>
<keyword evidence="5 6" id="KW-0413">Isomerase</keyword>
<organism evidence="13 14">
    <name type="scientific">Thalassospira alkalitolerans</name>
    <dbReference type="NCBI Taxonomy" id="1293890"/>
    <lineage>
        <taxon>Bacteria</taxon>
        <taxon>Pseudomonadati</taxon>
        <taxon>Pseudomonadota</taxon>
        <taxon>Alphaproteobacteria</taxon>
        <taxon>Rhodospirillales</taxon>
        <taxon>Thalassospiraceae</taxon>
        <taxon>Thalassospira</taxon>
    </lineage>
</organism>
<dbReference type="AlphaFoldDB" id="A0A1Y2LB74"/>
<gene>
    <name evidence="6" type="primary">glmM</name>
    <name evidence="13" type="ORF">TALK_09985</name>
</gene>
<protein>
    <recommendedName>
        <fullName evidence="6 8">Phosphoglucosamine mutase</fullName>
        <ecNumber evidence="6 8">5.4.2.10</ecNumber>
    </recommendedName>
</protein>
<evidence type="ECO:0000256" key="3">
    <source>
        <dbReference type="ARBA" id="ARBA00022723"/>
    </source>
</evidence>
<comment type="function">
    <text evidence="6 8">Catalyzes the conversion of glucosamine-6-phosphate to glucosamine-1-phosphate.</text>
</comment>
<dbReference type="HAMAP" id="MF_01554_B">
    <property type="entry name" value="GlmM_B"/>
    <property type="match status" value="1"/>
</dbReference>
<dbReference type="InterPro" id="IPR036900">
    <property type="entry name" value="A-D-PHexomutase_C_sf"/>
</dbReference>
<evidence type="ECO:0000256" key="7">
    <source>
        <dbReference type="RuleBase" id="RU004326"/>
    </source>
</evidence>
<dbReference type="Pfam" id="PF00408">
    <property type="entry name" value="PGM_PMM_IV"/>
    <property type="match status" value="1"/>
</dbReference>
<dbReference type="InterPro" id="IPR050060">
    <property type="entry name" value="Phosphoglucosamine_mutase"/>
</dbReference>
<dbReference type="InterPro" id="IPR005846">
    <property type="entry name" value="A-D-PHexomutase_a/b/a-III"/>
</dbReference>
<dbReference type="Pfam" id="PF02879">
    <property type="entry name" value="PGM_PMM_II"/>
    <property type="match status" value="1"/>
</dbReference>
<dbReference type="EC" id="5.4.2.10" evidence="6 8"/>
<evidence type="ECO:0000256" key="2">
    <source>
        <dbReference type="ARBA" id="ARBA00022553"/>
    </source>
</evidence>
<evidence type="ECO:0000256" key="6">
    <source>
        <dbReference type="HAMAP-Rule" id="MF_01554"/>
    </source>
</evidence>
<dbReference type="EMBL" id="JFKB01000006">
    <property type="protein sequence ID" value="OSQ47938.1"/>
    <property type="molecule type" value="Genomic_DNA"/>
</dbReference>
<feature type="modified residue" description="Phosphoserine" evidence="6">
    <location>
        <position position="102"/>
    </location>
</feature>
<keyword evidence="3 6" id="KW-0479">Metal-binding</keyword>
<dbReference type="Proteomes" id="UP000193396">
    <property type="component" value="Unassembled WGS sequence"/>
</dbReference>
<dbReference type="PANTHER" id="PTHR42946:SF1">
    <property type="entry name" value="PHOSPHOGLUCOMUTASE (ALPHA-D-GLUCOSE-1,6-BISPHOSPHATE-DEPENDENT)"/>
    <property type="match status" value="1"/>
</dbReference>
<evidence type="ECO:0000313" key="14">
    <source>
        <dbReference type="Proteomes" id="UP000193396"/>
    </source>
</evidence>
<feature type="domain" description="Alpha-D-phosphohexomutase alpha/beta/alpha" evidence="11">
    <location>
        <begin position="159"/>
        <end position="256"/>
    </location>
</feature>
<feature type="binding site" evidence="6">
    <location>
        <position position="245"/>
    </location>
    <ligand>
        <name>Mg(2+)</name>
        <dbReference type="ChEBI" id="CHEBI:18420"/>
    </ligand>
</feature>
<dbReference type="FunFam" id="3.30.310.50:FF:000001">
    <property type="entry name" value="Phosphoglucosamine mutase"/>
    <property type="match status" value="1"/>
</dbReference>
<comment type="PTM">
    <text evidence="6">Activated by phosphorylation.</text>
</comment>
<dbReference type="GO" id="GO:0009252">
    <property type="term" value="P:peptidoglycan biosynthetic process"/>
    <property type="evidence" value="ECO:0007669"/>
    <property type="project" value="UniProtKB-ARBA"/>
</dbReference>
<comment type="catalytic activity">
    <reaction evidence="6 8">
        <text>alpha-D-glucosamine 1-phosphate = D-glucosamine 6-phosphate</text>
        <dbReference type="Rhea" id="RHEA:23424"/>
        <dbReference type="ChEBI" id="CHEBI:58516"/>
        <dbReference type="ChEBI" id="CHEBI:58725"/>
        <dbReference type="EC" id="5.4.2.10"/>
    </reaction>
</comment>
<dbReference type="STRING" id="1293890.TALK_09985"/>
<keyword evidence="2 6" id="KW-0597">Phosphoprotein</keyword>
<dbReference type="NCBIfam" id="TIGR01455">
    <property type="entry name" value="glmM"/>
    <property type="match status" value="1"/>
</dbReference>
<evidence type="ECO:0000256" key="1">
    <source>
        <dbReference type="ARBA" id="ARBA00010231"/>
    </source>
</evidence>
<feature type="binding site" description="via phosphate group" evidence="6">
    <location>
        <position position="102"/>
    </location>
    <ligand>
        <name>Mg(2+)</name>
        <dbReference type="ChEBI" id="CHEBI:18420"/>
    </ligand>
</feature>
<reference evidence="13 14" key="1">
    <citation type="submission" date="2014-03" db="EMBL/GenBank/DDBJ databases">
        <title>The draft genome sequence of Thalassospira alkalitolerans JCM 18968.</title>
        <authorList>
            <person name="Lai Q."/>
            <person name="Shao Z."/>
        </authorList>
    </citation>
    <scope>NUCLEOTIDE SEQUENCE [LARGE SCALE GENOMIC DNA]</scope>
    <source>
        <strain evidence="13 14">JCM 18968</strain>
    </source>
</reference>
<comment type="cofactor">
    <cofactor evidence="6">
        <name>Mg(2+)</name>
        <dbReference type="ChEBI" id="CHEBI:18420"/>
    </cofactor>
    <text evidence="6">Binds 1 Mg(2+) ion per subunit.</text>
</comment>
<dbReference type="SUPFAM" id="SSF53738">
    <property type="entry name" value="Phosphoglucomutase, first 3 domains"/>
    <property type="match status" value="3"/>
</dbReference>
<feature type="domain" description="Alpha-D-phosphohexomutase alpha/beta/alpha" evidence="12">
    <location>
        <begin position="260"/>
        <end position="366"/>
    </location>
</feature>
<dbReference type="PRINTS" id="PR00509">
    <property type="entry name" value="PGMPMM"/>
</dbReference>
<dbReference type="GO" id="GO:0006048">
    <property type="term" value="P:UDP-N-acetylglucosamine biosynthetic process"/>
    <property type="evidence" value="ECO:0007669"/>
    <property type="project" value="TreeGrafter"/>
</dbReference>
<dbReference type="FunFam" id="3.40.120.10:FF:000003">
    <property type="entry name" value="Phosphoglucosamine mutase"/>
    <property type="match status" value="1"/>
</dbReference>
<feature type="domain" description="Alpha-D-phosphohexomutase C-terminal" evidence="9">
    <location>
        <begin position="376"/>
        <end position="442"/>
    </location>
</feature>
<dbReference type="GO" id="GO:0008966">
    <property type="term" value="F:phosphoglucosamine mutase activity"/>
    <property type="evidence" value="ECO:0007669"/>
    <property type="project" value="UniProtKB-UniRule"/>
</dbReference>
<name>A0A1Y2LB74_9PROT</name>